<evidence type="ECO:0000313" key="2">
    <source>
        <dbReference type="Proteomes" id="UP000276133"/>
    </source>
</evidence>
<dbReference type="EMBL" id="REGN01012977">
    <property type="protein sequence ID" value="RMZ94540.1"/>
    <property type="molecule type" value="Genomic_DNA"/>
</dbReference>
<organism evidence="1 2">
    <name type="scientific">Brachionus plicatilis</name>
    <name type="common">Marine rotifer</name>
    <name type="synonym">Brachionus muelleri</name>
    <dbReference type="NCBI Taxonomy" id="10195"/>
    <lineage>
        <taxon>Eukaryota</taxon>
        <taxon>Metazoa</taxon>
        <taxon>Spiralia</taxon>
        <taxon>Gnathifera</taxon>
        <taxon>Rotifera</taxon>
        <taxon>Eurotatoria</taxon>
        <taxon>Monogononta</taxon>
        <taxon>Pseudotrocha</taxon>
        <taxon>Ploima</taxon>
        <taxon>Brachionidae</taxon>
        <taxon>Brachionus</taxon>
    </lineage>
</organism>
<sequence length="169" mass="19963">MTYNNKLIELECSSNYCSETNMLNYSFFKSAQAEKIIYCRFCNKKNIVSELNPHICDHKSKKSKKKNVISKRVNDENLNVKKRQQFKKERPLKKPSSELIQKLKQSVYLTKQQTNDDYIKTNAPLVINTDHFTKRKNSDLRTWSIEQVCEFIKSIPGCQDFESSFKDQF</sequence>
<keyword evidence="2" id="KW-1185">Reference proteome</keyword>
<protein>
    <submittedName>
        <fullName evidence="1">Uncharacterized protein</fullName>
    </submittedName>
</protein>
<gene>
    <name evidence="1" type="ORF">BpHYR1_044536</name>
</gene>
<proteinExistence type="predicted"/>
<accession>A0A3M7P6W5</accession>
<dbReference type="OrthoDB" id="2390104at2759"/>
<dbReference type="Proteomes" id="UP000276133">
    <property type="component" value="Unassembled WGS sequence"/>
</dbReference>
<reference evidence="1 2" key="1">
    <citation type="journal article" date="2018" name="Sci. Rep.">
        <title>Genomic signatures of local adaptation to the degree of environmental predictability in rotifers.</title>
        <authorList>
            <person name="Franch-Gras L."/>
            <person name="Hahn C."/>
            <person name="Garcia-Roger E.M."/>
            <person name="Carmona M.J."/>
            <person name="Serra M."/>
            <person name="Gomez A."/>
        </authorList>
    </citation>
    <scope>NUCLEOTIDE SEQUENCE [LARGE SCALE GENOMIC DNA]</scope>
    <source>
        <strain evidence="1">HYR1</strain>
    </source>
</reference>
<comment type="caution">
    <text evidence="1">The sequence shown here is derived from an EMBL/GenBank/DDBJ whole genome shotgun (WGS) entry which is preliminary data.</text>
</comment>
<dbReference type="InterPro" id="IPR013761">
    <property type="entry name" value="SAM/pointed_sf"/>
</dbReference>
<dbReference type="AlphaFoldDB" id="A0A3M7P6W5"/>
<name>A0A3M7P6W5_BRAPC</name>
<evidence type="ECO:0000313" key="1">
    <source>
        <dbReference type="EMBL" id="RMZ94540.1"/>
    </source>
</evidence>
<dbReference type="Gene3D" id="1.10.150.50">
    <property type="entry name" value="Transcription Factor, Ets-1"/>
    <property type="match status" value="1"/>
</dbReference>